<name>A0A0M6WLU0_9FIRM</name>
<evidence type="ECO:0000256" key="3">
    <source>
        <dbReference type="ARBA" id="ARBA00023136"/>
    </source>
</evidence>
<dbReference type="EMBL" id="QSOB01000008">
    <property type="protein sequence ID" value="RGI68512.1"/>
    <property type="molecule type" value="Genomic_DNA"/>
</dbReference>
<dbReference type="AlphaFoldDB" id="A0A0M6WLU0"/>
<evidence type="ECO:0000313" key="8">
    <source>
        <dbReference type="EMBL" id="RGI68512.1"/>
    </source>
</evidence>
<keyword evidence="4" id="KW-1133">Transmembrane helix</keyword>
<comment type="similarity">
    <text evidence="2">Belongs to the transpeptidase family.</text>
</comment>
<feature type="domain" description="Penicillin-binding protein transpeptidase" evidence="5">
    <location>
        <begin position="244"/>
        <end position="549"/>
    </location>
</feature>
<organism evidence="7 9">
    <name type="scientific">Agathobacter rectalis</name>
    <dbReference type="NCBI Taxonomy" id="39491"/>
    <lineage>
        <taxon>Bacteria</taxon>
        <taxon>Bacillati</taxon>
        <taxon>Bacillota</taxon>
        <taxon>Clostridia</taxon>
        <taxon>Lachnospirales</taxon>
        <taxon>Lachnospiraceae</taxon>
        <taxon>Agathobacter</taxon>
    </lineage>
</organism>
<evidence type="ECO:0000256" key="2">
    <source>
        <dbReference type="ARBA" id="ARBA00007171"/>
    </source>
</evidence>
<dbReference type="InterPro" id="IPR001460">
    <property type="entry name" value="PCN-bd_Tpept"/>
</dbReference>
<dbReference type="GO" id="GO:0008658">
    <property type="term" value="F:penicillin binding"/>
    <property type="evidence" value="ECO:0007669"/>
    <property type="project" value="InterPro"/>
</dbReference>
<accession>A0A0M6WLU0</accession>
<keyword evidence="9" id="KW-1185">Reference proteome</keyword>
<dbReference type="InterPro" id="IPR012338">
    <property type="entry name" value="Beta-lactam/transpept-like"/>
</dbReference>
<dbReference type="InterPro" id="IPR050515">
    <property type="entry name" value="Beta-lactam/transpept"/>
</dbReference>
<dbReference type="PANTHER" id="PTHR30627:SF1">
    <property type="entry name" value="PEPTIDOGLYCAN D,D-TRANSPEPTIDASE FTSI"/>
    <property type="match status" value="1"/>
</dbReference>
<dbReference type="GO" id="GO:0071555">
    <property type="term" value="P:cell wall organization"/>
    <property type="evidence" value="ECO:0007669"/>
    <property type="project" value="TreeGrafter"/>
</dbReference>
<dbReference type="EMBL" id="CVRQ01000020">
    <property type="protein sequence ID" value="CRL38121.1"/>
    <property type="molecule type" value="Genomic_DNA"/>
</dbReference>
<dbReference type="GO" id="GO:0005886">
    <property type="term" value="C:plasma membrane"/>
    <property type="evidence" value="ECO:0007669"/>
    <property type="project" value="TreeGrafter"/>
</dbReference>
<dbReference type="InterPro" id="IPR036138">
    <property type="entry name" value="PBP_dimer_sf"/>
</dbReference>
<dbReference type="Gene3D" id="3.40.710.10">
    <property type="entry name" value="DD-peptidase/beta-lactamase superfamily"/>
    <property type="match status" value="1"/>
</dbReference>
<dbReference type="RefSeq" id="WP_055061901.1">
    <property type="nucleotide sequence ID" value="NZ_CVRQ01000020.1"/>
</dbReference>
<evidence type="ECO:0000259" key="6">
    <source>
        <dbReference type="Pfam" id="PF03717"/>
    </source>
</evidence>
<dbReference type="Pfam" id="PF00905">
    <property type="entry name" value="Transpeptidase"/>
    <property type="match status" value="1"/>
</dbReference>
<dbReference type="InterPro" id="IPR005311">
    <property type="entry name" value="PBP_dimer"/>
</dbReference>
<feature type="domain" description="Penicillin-binding protein dimerisation" evidence="6">
    <location>
        <begin position="55"/>
        <end position="200"/>
    </location>
</feature>
<evidence type="ECO:0000259" key="5">
    <source>
        <dbReference type="Pfam" id="PF00905"/>
    </source>
</evidence>
<evidence type="ECO:0000256" key="1">
    <source>
        <dbReference type="ARBA" id="ARBA00004370"/>
    </source>
</evidence>
<keyword evidence="3 4" id="KW-0472">Membrane</keyword>
<protein>
    <submittedName>
        <fullName evidence="7">Peptidoglycan glycosyltransferase</fullName>
    </submittedName>
</protein>
<keyword evidence="7" id="KW-0808">Transferase</keyword>
<dbReference type="Gene3D" id="3.30.450.330">
    <property type="match status" value="1"/>
</dbReference>
<evidence type="ECO:0000313" key="10">
    <source>
        <dbReference type="Proteomes" id="UP000260642"/>
    </source>
</evidence>
<sequence length="563" mass="61934">MILNNTRYRRKICVFCSILTAVLIALCFRLFYLMIVKGGYYSKKASALQERERDIAGIRGDIVDRNERIIATNETAYNISVIHNQITDKEAVISVLSSELSIDEKTIRSKVDKVTSIEKIKNNVSKKTGDKILSYGLAGIKVDESSVRYYPLDELFSKVIGFAGADGQGVVGLETTYDEILRGTQGRIYTVCDGRGVEVKGYKERREAPKKGDTLVTTLDINIQKVCEKNAMMAYAQNLADSVSIIALNPKNGEIYAMTDYPEYNLNDPFSCENHDEAWRNGCVSDTYEPGSVFKIITAGIALEEDVVSLDDSFYCPGYITVEDRRIHCHKRTGHGSETFVQGIQNSCNPVFIDLGLRIGSERYYADFMRFGLLDKTGIDLPGEAATIMHQPDKIGQVELATISFGQSFQLTPIELMTTVSSLINGGNRITPHIGKEIHGTEGTVKEVLSFEQTSGICSEETSDTLRKLLEGVVAEGSGKNAKVEGYAIGGKTATSQTLPRSDNVYIASFLGFYPVDDPALMVLVKINNPKGGAYYGGTIAAPVAAEIFREIIPYAQEIGVFN</sequence>
<evidence type="ECO:0000256" key="4">
    <source>
        <dbReference type="SAM" id="Phobius"/>
    </source>
</evidence>
<reference evidence="9" key="1">
    <citation type="submission" date="2015-05" db="EMBL/GenBank/DDBJ databases">
        <authorList>
            <consortium name="Pathogen Informatics"/>
        </authorList>
    </citation>
    <scope>NUCLEOTIDE SEQUENCE [LARGE SCALE GENOMIC DNA]</scope>
    <source>
        <strain evidence="9">T1-815</strain>
    </source>
</reference>
<dbReference type="Proteomes" id="UP000260642">
    <property type="component" value="Unassembled WGS sequence"/>
</dbReference>
<dbReference type="SUPFAM" id="SSF56601">
    <property type="entry name" value="beta-lactamase/transpeptidase-like"/>
    <property type="match status" value="1"/>
</dbReference>
<comment type="subcellular location">
    <subcellularLocation>
        <location evidence="1">Membrane</location>
    </subcellularLocation>
</comment>
<keyword evidence="4" id="KW-0812">Transmembrane</keyword>
<dbReference type="GO" id="GO:0016740">
    <property type="term" value="F:transferase activity"/>
    <property type="evidence" value="ECO:0007669"/>
    <property type="project" value="UniProtKB-KW"/>
</dbReference>
<feature type="transmembrane region" description="Helical" evidence="4">
    <location>
        <begin position="12"/>
        <end position="35"/>
    </location>
</feature>
<reference evidence="7" key="2">
    <citation type="submission" date="2015-05" db="EMBL/GenBank/DDBJ databases">
        <authorList>
            <person name="Wang D.B."/>
            <person name="Wang M."/>
        </authorList>
    </citation>
    <scope>NUCLEOTIDE SEQUENCE [LARGE SCALE GENOMIC DNA]</scope>
    <source>
        <strain evidence="7">T1-815</strain>
    </source>
</reference>
<evidence type="ECO:0000313" key="9">
    <source>
        <dbReference type="Proteomes" id="UP000049472"/>
    </source>
</evidence>
<proteinExistence type="inferred from homology"/>
<gene>
    <name evidence="8" type="ORF">DXD95_07065</name>
    <name evidence="7" type="ORF">T1815_17471</name>
</gene>
<dbReference type="Gene3D" id="3.90.1310.10">
    <property type="entry name" value="Penicillin-binding protein 2a (Domain 2)"/>
    <property type="match status" value="1"/>
</dbReference>
<dbReference type="Proteomes" id="UP000049472">
    <property type="component" value="Unassembled WGS sequence"/>
</dbReference>
<reference evidence="8 10" key="3">
    <citation type="submission" date="2018-08" db="EMBL/GenBank/DDBJ databases">
        <title>A genome reference for cultivated species of the human gut microbiota.</title>
        <authorList>
            <person name="Zou Y."/>
            <person name="Xue W."/>
            <person name="Luo G."/>
        </authorList>
    </citation>
    <scope>NUCLEOTIDE SEQUENCE [LARGE SCALE GENOMIC DNA]</scope>
    <source>
        <strain evidence="8 10">TM10-3</strain>
    </source>
</reference>
<evidence type="ECO:0000313" key="7">
    <source>
        <dbReference type="EMBL" id="CRL38121.1"/>
    </source>
</evidence>
<dbReference type="SUPFAM" id="SSF56519">
    <property type="entry name" value="Penicillin binding protein dimerisation domain"/>
    <property type="match status" value="1"/>
</dbReference>
<dbReference type="PANTHER" id="PTHR30627">
    <property type="entry name" value="PEPTIDOGLYCAN D,D-TRANSPEPTIDASE"/>
    <property type="match status" value="1"/>
</dbReference>
<dbReference type="Pfam" id="PF03717">
    <property type="entry name" value="PBP_dimer"/>
    <property type="match status" value="1"/>
</dbReference>